<feature type="compositionally biased region" description="Low complexity" evidence="1">
    <location>
        <begin position="302"/>
        <end position="311"/>
    </location>
</feature>
<proteinExistence type="predicted"/>
<reference evidence="2 3" key="1">
    <citation type="journal article" date="2012" name="Genome Biol.">
        <title>Genome and low-iron response of an oceanic diatom adapted to chronic iron limitation.</title>
        <authorList>
            <person name="Lommer M."/>
            <person name="Specht M."/>
            <person name="Roy A.S."/>
            <person name="Kraemer L."/>
            <person name="Andreson R."/>
            <person name="Gutowska M.A."/>
            <person name="Wolf J."/>
            <person name="Bergner S.V."/>
            <person name="Schilhabel M.B."/>
            <person name="Klostermeier U.C."/>
            <person name="Beiko R.G."/>
            <person name="Rosenstiel P."/>
            <person name="Hippler M."/>
            <person name="Laroche J."/>
        </authorList>
    </citation>
    <scope>NUCLEOTIDE SEQUENCE [LARGE SCALE GENOMIC DNA]</scope>
    <source>
        <strain evidence="2 3">CCMP1005</strain>
    </source>
</reference>
<evidence type="ECO:0000313" key="2">
    <source>
        <dbReference type="EMBL" id="EJK69541.1"/>
    </source>
</evidence>
<feature type="compositionally biased region" description="Low complexity" evidence="1">
    <location>
        <begin position="165"/>
        <end position="193"/>
    </location>
</feature>
<dbReference type="Proteomes" id="UP000266841">
    <property type="component" value="Unassembled WGS sequence"/>
</dbReference>
<evidence type="ECO:0000256" key="1">
    <source>
        <dbReference type="SAM" id="MobiDB-lite"/>
    </source>
</evidence>
<comment type="caution">
    <text evidence="2">The sequence shown here is derived from an EMBL/GenBank/DDBJ whole genome shotgun (WGS) entry which is preliminary data.</text>
</comment>
<feature type="compositionally biased region" description="Polar residues" evidence="1">
    <location>
        <begin position="19"/>
        <end position="32"/>
    </location>
</feature>
<organism evidence="2 3">
    <name type="scientific">Thalassiosira oceanica</name>
    <name type="common">Marine diatom</name>
    <dbReference type="NCBI Taxonomy" id="159749"/>
    <lineage>
        <taxon>Eukaryota</taxon>
        <taxon>Sar</taxon>
        <taxon>Stramenopiles</taxon>
        <taxon>Ochrophyta</taxon>
        <taxon>Bacillariophyta</taxon>
        <taxon>Coscinodiscophyceae</taxon>
        <taxon>Thalassiosirophycidae</taxon>
        <taxon>Thalassiosirales</taxon>
        <taxon>Thalassiosiraceae</taxon>
        <taxon>Thalassiosira</taxon>
    </lineage>
</organism>
<evidence type="ECO:0000313" key="3">
    <source>
        <dbReference type="Proteomes" id="UP000266841"/>
    </source>
</evidence>
<feature type="compositionally biased region" description="Basic and acidic residues" evidence="1">
    <location>
        <begin position="222"/>
        <end position="232"/>
    </location>
</feature>
<protein>
    <submittedName>
        <fullName evidence="2">Uncharacterized protein</fullName>
    </submittedName>
</protein>
<dbReference type="EMBL" id="AGNL01009916">
    <property type="protein sequence ID" value="EJK69541.1"/>
    <property type="molecule type" value="Genomic_DNA"/>
</dbReference>
<feature type="compositionally biased region" description="Basic and acidic residues" evidence="1">
    <location>
        <begin position="63"/>
        <end position="76"/>
    </location>
</feature>
<feature type="region of interest" description="Disordered" evidence="1">
    <location>
        <begin position="267"/>
        <end position="325"/>
    </location>
</feature>
<feature type="non-terminal residue" evidence="2">
    <location>
        <position position="1"/>
    </location>
</feature>
<keyword evidence="3" id="KW-1185">Reference proteome</keyword>
<accession>K0T863</accession>
<name>K0T863_THAOC</name>
<sequence>LELVSGIAGSGASRGGQEANATINKQGTTNGMTHGRRYQEEGTCKNLTAEPRRGRSGVPRHVPGVERERGALDEMAGRTSGAGGANDGGQHPVAARRRRADGRGGGTRRAGRARRASQPPPPATSRRAGREAAIAGTHIQRAGSRTRGAGRRELRDGAVSAATVPPAEGSETSSGPGSTPGESDGLDRAAPAAARDRRWRTGTTAVRTWMRTAVRTWTRTTPQRDRAKELPRGRRRRVPRPVVGPVLPAVGLVPRLSISSRFGDGRSLRPCGRPSDHVGVPLGRLWGRTPAPPAGSGERPRSAAGGTRSASGRGGEGASLGRAAAQGGCPLRCGRSKVIREMTGGSSNVCVASRRNRQCKLMWFNLSPDLSRHKRGEDVLATFAAQVQQ</sequence>
<gene>
    <name evidence="2" type="ORF">THAOC_09188</name>
</gene>
<feature type="region of interest" description="Disordered" evidence="1">
    <location>
        <begin position="1"/>
        <end position="203"/>
    </location>
</feature>
<feature type="region of interest" description="Disordered" evidence="1">
    <location>
        <begin position="218"/>
        <end position="237"/>
    </location>
</feature>
<dbReference type="AlphaFoldDB" id="K0T863"/>